<dbReference type="STRING" id="105785.A0A2J7PH17"/>
<dbReference type="GO" id="GO:0022857">
    <property type="term" value="F:transmembrane transporter activity"/>
    <property type="evidence" value="ECO:0007669"/>
    <property type="project" value="InterPro"/>
</dbReference>
<feature type="transmembrane region" description="Helical" evidence="5">
    <location>
        <begin position="245"/>
        <end position="268"/>
    </location>
</feature>
<feature type="transmembrane region" description="Helical" evidence="5">
    <location>
        <begin position="274"/>
        <end position="300"/>
    </location>
</feature>
<evidence type="ECO:0000259" key="6">
    <source>
        <dbReference type="PROSITE" id="PS50850"/>
    </source>
</evidence>
<keyword evidence="2 5" id="KW-0812">Transmembrane</keyword>
<feature type="transmembrane region" description="Helical" evidence="5">
    <location>
        <begin position="38"/>
        <end position="55"/>
    </location>
</feature>
<evidence type="ECO:0000256" key="5">
    <source>
        <dbReference type="SAM" id="Phobius"/>
    </source>
</evidence>
<keyword evidence="3 5" id="KW-1133">Transmembrane helix</keyword>
<evidence type="ECO:0000256" key="2">
    <source>
        <dbReference type="ARBA" id="ARBA00022692"/>
    </source>
</evidence>
<dbReference type="EMBL" id="NEVH01025154">
    <property type="protein sequence ID" value="PNF15627.1"/>
    <property type="molecule type" value="Genomic_DNA"/>
</dbReference>
<dbReference type="PRINTS" id="PR00171">
    <property type="entry name" value="SUGRTRNSPORT"/>
</dbReference>
<feature type="transmembrane region" description="Helical" evidence="5">
    <location>
        <begin position="12"/>
        <end position="32"/>
    </location>
</feature>
<dbReference type="InterPro" id="IPR003663">
    <property type="entry name" value="Sugar/inositol_transpt"/>
</dbReference>
<dbReference type="InParanoid" id="A0A2J7PH17"/>
<dbReference type="PANTHER" id="PTHR48021">
    <property type="match status" value="1"/>
</dbReference>
<dbReference type="FunFam" id="1.20.1250.20:FF:000249">
    <property type="entry name" value="facilitated trehalose transporter Tret1"/>
    <property type="match status" value="1"/>
</dbReference>
<evidence type="ECO:0000313" key="8">
    <source>
        <dbReference type="Proteomes" id="UP000235965"/>
    </source>
</evidence>
<dbReference type="OrthoDB" id="6612291at2759"/>
<feature type="transmembrane region" description="Helical" evidence="5">
    <location>
        <begin position="181"/>
        <end position="204"/>
    </location>
</feature>
<accession>A0A2J7PH17</accession>
<comment type="caution">
    <text evidence="7">The sequence shown here is derived from an EMBL/GenBank/DDBJ whole genome shotgun (WGS) entry which is preliminary data.</text>
</comment>
<evidence type="ECO:0000256" key="4">
    <source>
        <dbReference type="ARBA" id="ARBA00023136"/>
    </source>
</evidence>
<comment type="subcellular location">
    <subcellularLocation>
        <location evidence="1">Membrane</location>
        <topology evidence="1">Multi-pass membrane protein</topology>
    </subcellularLocation>
</comment>
<dbReference type="InterPro" id="IPR050549">
    <property type="entry name" value="MFS_Trehalose_Transporter"/>
</dbReference>
<protein>
    <recommendedName>
        <fullName evidence="6">Major facilitator superfamily (MFS) profile domain-containing protein</fullName>
    </recommendedName>
</protein>
<feature type="transmembrane region" description="Helical" evidence="5">
    <location>
        <begin position="94"/>
        <end position="113"/>
    </location>
</feature>
<keyword evidence="4 5" id="KW-0472">Membrane</keyword>
<reference evidence="7 8" key="1">
    <citation type="submission" date="2017-12" db="EMBL/GenBank/DDBJ databases">
        <title>Hemimetabolous genomes reveal molecular basis of termite eusociality.</title>
        <authorList>
            <person name="Harrison M.C."/>
            <person name="Jongepier E."/>
            <person name="Robertson H.M."/>
            <person name="Arning N."/>
            <person name="Bitard-Feildel T."/>
            <person name="Chao H."/>
            <person name="Childers C.P."/>
            <person name="Dinh H."/>
            <person name="Doddapaneni H."/>
            <person name="Dugan S."/>
            <person name="Gowin J."/>
            <person name="Greiner C."/>
            <person name="Han Y."/>
            <person name="Hu H."/>
            <person name="Hughes D.S.T."/>
            <person name="Huylmans A.-K."/>
            <person name="Kemena C."/>
            <person name="Kremer L.P.M."/>
            <person name="Lee S.L."/>
            <person name="Lopez-Ezquerra A."/>
            <person name="Mallet L."/>
            <person name="Monroy-Kuhn J.M."/>
            <person name="Moser A."/>
            <person name="Murali S.C."/>
            <person name="Muzny D.M."/>
            <person name="Otani S."/>
            <person name="Piulachs M.-D."/>
            <person name="Poelchau M."/>
            <person name="Qu J."/>
            <person name="Schaub F."/>
            <person name="Wada-Katsumata A."/>
            <person name="Worley K.C."/>
            <person name="Xie Q."/>
            <person name="Ylla G."/>
            <person name="Poulsen M."/>
            <person name="Gibbs R.A."/>
            <person name="Schal C."/>
            <person name="Richards S."/>
            <person name="Belles X."/>
            <person name="Korb J."/>
            <person name="Bornberg-Bauer E."/>
        </authorList>
    </citation>
    <scope>NUCLEOTIDE SEQUENCE [LARGE SCALE GENOMIC DNA]</scope>
    <source>
        <tissue evidence="7">Whole body</tissue>
    </source>
</reference>
<evidence type="ECO:0000313" key="7">
    <source>
        <dbReference type="EMBL" id="PNF15627.1"/>
    </source>
</evidence>
<feature type="transmembrane region" description="Helical" evidence="5">
    <location>
        <begin position="216"/>
        <end position="238"/>
    </location>
</feature>
<organism evidence="7 8">
    <name type="scientific">Cryptotermes secundus</name>
    <dbReference type="NCBI Taxonomy" id="105785"/>
    <lineage>
        <taxon>Eukaryota</taxon>
        <taxon>Metazoa</taxon>
        <taxon>Ecdysozoa</taxon>
        <taxon>Arthropoda</taxon>
        <taxon>Hexapoda</taxon>
        <taxon>Insecta</taxon>
        <taxon>Pterygota</taxon>
        <taxon>Neoptera</taxon>
        <taxon>Polyneoptera</taxon>
        <taxon>Dictyoptera</taxon>
        <taxon>Blattodea</taxon>
        <taxon>Blattoidea</taxon>
        <taxon>Termitoidae</taxon>
        <taxon>Kalotermitidae</taxon>
        <taxon>Cryptotermitinae</taxon>
        <taxon>Cryptotermes</taxon>
    </lineage>
</organism>
<dbReference type="SUPFAM" id="SSF103473">
    <property type="entry name" value="MFS general substrate transporter"/>
    <property type="match status" value="1"/>
</dbReference>
<evidence type="ECO:0000256" key="1">
    <source>
        <dbReference type="ARBA" id="ARBA00004141"/>
    </source>
</evidence>
<dbReference type="PROSITE" id="PS50850">
    <property type="entry name" value="MFS"/>
    <property type="match status" value="1"/>
</dbReference>
<feature type="transmembrane region" description="Helical" evidence="5">
    <location>
        <begin position="67"/>
        <end position="88"/>
    </location>
</feature>
<sequence length="412" mass="45158">MEYVGRLNTIKIAAVPCLLGWFLIATGSSFGVVLCGRLLTGVAAGIGTSPAIVYITEVAKPELRGALVSTCPTLASFGMLLSYIKGAYLTWRTAAWTTVIYVAIPLLLISIWIPESPVWLVARGRVDEAEKSLKWLAGEKSSLPEQQLAALVKSQDMKALVTSGFMGRLAGLGRSTGYKPLLVLFGLFFFQQFSGVYTTLFYSVELFKDVGSSLDPSMATILVGIMRLVMSFFITALLRRFGRRPLCMLSACGMAVCMVVSGCITWYINDGGEGMSWVPVVCVLLYVCSSMIGLLSIPWTMTAELFPTEIRGLAHGITISVAHILMFFSIQCYRDLRDLLGGAHALQWFFAAMALGGLIFVYIFLPETHGKKLAEIEEYFKENAIYIKRKVPVQRTETGAEASEFVMINSKA</sequence>
<dbReference type="Pfam" id="PF00083">
    <property type="entry name" value="Sugar_tr"/>
    <property type="match status" value="1"/>
</dbReference>
<evidence type="ECO:0000256" key="3">
    <source>
        <dbReference type="ARBA" id="ARBA00022989"/>
    </source>
</evidence>
<dbReference type="InterPro" id="IPR036259">
    <property type="entry name" value="MFS_trans_sf"/>
</dbReference>
<feature type="transmembrane region" description="Helical" evidence="5">
    <location>
        <begin position="312"/>
        <end position="333"/>
    </location>
</feature>
<gene>
    <name evidence="7" type="ORF">B7P43_G15862</name>
</gene>
<dbReference type="InterPro" id="IPR020846">
    <property type="entry name" value="MFS_dom"/>
</dbReference>
<dbReference type="PROSITE" id="PS00217">
    <property type="entry name" value="SUGAR_TRANSPORT_2"/>
    <property type="match status" value="1"/>
</dbReference>
<proteinExistence type="predicted"/>
<dbReference type="InterPro" id="IPR005829">
    <property type="entry name" value="Sugar_transporter_CS"/>
</dbReference>
<name>A0A2J7PH17_9NEOP</name>
<dbReference type="GO" id="GO:0016020">
    <property type="term" value="C:membrane"/>
    <property type="evidence" value="ECO:0007669"/>
    <property type="project" value="UniProtKB-SubCell"/>
</dbReference>
<feature type="domain" description="Major facilitator superfamily (MFS) profile" evidence="6">
    <location>
        <begin position="1"/>
        <end position="369"/>
    </location>
</feature>
<dbReference type="AlphaFoldDB" id="A0A2J7PH17"/>
<keyword evidence="8" id="KW-1185">Reference proteome</keyword>
<dbReference type="InterPro" id="IPR005828">
    <property type="entry name" value="MFS_sugar_transport-like"/>
</dbReference>
<dbReference type="Gene3D" id="1.20.1250.20">
    <property type="entry name" value="MFS general substrate transporter like domains"/>
    <property type="match status" value="1"/>
</dbReference>
<dbReference type="PANTHER" id="PTHR48021:SF24">
    <property type="entry name" value="MAJOR FACILITATOR SUPERFAMILY (MFS) PROFILE DOMAIN-CONTAINING PROTEIN"/>
    <property type="match status" value="1"/>
</dbReference>
<dbReference type="Proteomes" id="UP000235965">
    <property type="component" value="Unassembled WGS sequence"/>
</dbReference>
<feature type="transmembrane region" description="Helical" evidence="5">
    <location>
        <begin position="345"/>
        <end position="365"/>
    </location>
</feature>